<evidence type="ECO:0000313" key="3">
    <source>
        <dbReference type="Proteomes" id="UP000092993"/>
    </source>
</evidence>
<protein>
    <submittedName>
        <fullName evidence="2">Uncharacterized protein</fullName>
    </submittedName>
</protein>
<feature type="compositionally biased region" description="Low complexity" evidence="1">
    <location>
        <begin position="12"/>
        <end position="29"/>
    </location>
</feature>
<proteinExistence type="predicted"/>
<gene>
    <name evidence="2" type="ORF">A0H81_13946</name>
</gene>
<dbReference type="AlphaFoldDB" id="A0A1C7LMR2"/>
<dbReference type="Proteomes" id="UP000092993">
    <property type="component" value="Unassembled WGS sequence"/>
</dbReference>
<evidence type="ECO:0000256" key="1">
    <source>
        <dbReference type="SAM" id="MobiDB-lite"/>
    </source>
</evidence>
<dbReference type="EMBL" id="LUGG01000033">
    <property type="protein sequence ID" value="OBZ66052.1"/>
    <property type="molecule type" value="Genomic_DNA"/>
</dbReference>
<accession>A0A1C7LMR2</accession>
<feature type="region of interest" description="Disordered" evidence="1">
    <location>
        <begin position="1"/>
        <end position="43"/>
    </location>
</feature>
<keyword evidence="3" id="KW-1185">Reference proteome</keyword>
<feature type="region of interest" description="Disordered" evidence="1">
    <location>
        <begin position="167"/>
        <end position="194"/>
    </location>
</feature>
<evidence type="ECO:0000313" key="2">
    <source>
        <dbReference type="EMBL" id="OBZ66052.1"/>
    </source>
</evidence>
<sequence length="205" mass="21731">MPVVSGAKNNPTSISSPSTSISEKSILSTNEQSSEPLPQAEEWADSVRVARTLHSRAKSAVHASPVVAKQAYQRVRAWSTAEQPRSAMDGAPGAPRPRVLSSVAFPTNAPVHLHTATQEPVGAFTPTGCPRQSLESLLALKLPPARWSRNRTQSNADAPIVASLSSLPSPFPARPPSHQCAARRPPTRPTNILSSSVSEVSIVVD</sequence>
<name>A0A1C7LMR2_GRIFR</name>
<organism evidence="2 3">
    <name type="scientific">Grifola frondosa</name>
    <name type="common">Maitake</name>
    <name type="synonym">Polyporus frondosus</name>
    <dbReference type="NCBI Taxonomy" id="5627"/>
    <lineage>
        <taxon>Eukaryota</taxon>
        <taxon>Fungi</taxon>
        <taxon>Dikarya</taxon>
        <taxon>Basidiomycota</taxon>
        <taxon>Agaricomycotina</taxon>
        <taxon>Agaricomycetes</taxon>
        <taxon>Polyporales</taxon>
        <taxon>Grifolaceae</taxon>
        <taxon>Grifola</taxon>
    </lineage>
</organism>
<comment type="caution">
    <text evidence="2">The sequence shown here is derived from an EMBL/GenBank/DDBJ whole genome shotgun (WGS) entry which is preliminary data.</text>
</comment>
<reference evidence="2 3" key="1">
    <citation type="submission" date="2016-03" db="EMBL/GenBank/DDBJ databases">
        <title>Whole genome sequencing of Grifola frondosa 9006-11.</title>
        <authorList>
            <person name="Min B."/>
            <person name="Park H."/>
            <person name="Kim J.-G."/>
            <person name="Cho H."/>
            <person name="Oh Y.-L."/>
            <person name="Kong W.-S."/>
            <person name="Choi I.-G."/>
        </authorList>
    </citation>
    <scope>NUCLEOTIDE SEQUENCE [LARGE SCALE GENOMIC DNA]</scope>
    <source>
        <strain evidence="2 3">9006-11</strain>
    </source>
</reference>